<sequence>MQDLAQRLGNRGAAFLGEKLDFVKKQIAKIQKPGEGELGADGFEGSFGSSGGEDSPTAPIMITYLLQNVDGEDEENVFCVPDASSASRVTLDKIRRRFPVPGHFWFRFKTAYVADGGGDGDYLWLDPIYPSEPVPTYKGQIVMKVLSVPADVLPPPPPPAPTPISTHPHHLASAEGSPPAVVRRRAHTPGPSRDGAATSPRRTLSSNEQARESVSETPGVIMGGGGERMRHHGVRGGGSENLSAGGAKSHPASPLQPSISPSMEHDDLLDFGAGERDDDNLPASAAGGVPVQQLDRDELVRKRLEAKHQRVAEVYTEHNERRQKEATKLQEKIEAGSELSGQMDKWAKTSDGSYKDIRSLLSTLQDVLWEGHDWKPISLSTLMMSSAEVKKAYRLALILAHPDRHQHASADQQYRAERVFQAINAAWKNKQN</sequence>
<evidence type="ECO:0000259" key="2">
    <source>
        <dbReference type="PROSITE" id="PS50076"/>
    </source>
</evidence>
<dbReference type="InterPro" id="IPR029071">
    <property type="entry name" value="Ubiquitin-like_domsf"/>
</dbReference>
<name>A0A0G4G5T3_VITBC</name>
<dbReference type="PANTHER" id="PTHR23172">
    <property type="entry name" value="AUXILIN/CYCLIN G-ASSOCIATED KINASE-RELATED"/>
    <property type="match status" value="1"/>
</dbReference>
<dbReference type="InterPro" id="IPR001623">
    <property type="entry name" value="DnaJ_domain"/>
</dbReference>
<dbReference type="OMA" id="CTVHEVL"/>
<dbReference type="SUPFAM" id="SSF46565">
    <property type="entry name" value="Chaperone J-domain"/>
    <property type="match status" value="1"/>
</dbReference>
<dbReference type="STRING" id="1169540.A0A0G4G5T3"/>
<evidence type="ECO:0000313" key="4">
    <source>
        <dbReference type="Proteomes" id="UP000041254"/>
    </source>
</evidence>
<dbReference type="CDD" id="cd06257">
    <property type="entry name" value="DnaJ"/>
    <property type="match status" value="1"/>
</dbReference>
<keyword evidence="4" id="KW-1185">Reference proteome</keyword>
<dbReference type="Proteomes" id="UP000041254">
    <property type="component" value="Unassembled WGS sequence"/>
</dbReference>
<evidence type="ECO:0000256" key="1">
    <source>
        <dbReference type="SAM" id="MobiDB-lite"/>
    </source>
</evidence>
<feature type="region of interest" description="Disordered" evidence="1">
    <location>
        <begin position="35"/>
        <end position="55"/>
    </location>
</feature>
<feature type="region of interest" description="Disordered" evidence="1">
    <location>
        <begin position="154"/>
        <end position="294"/>
    </location>
</feature>
<feature type="compositionally biased region" description="Low complexity" evidence="1">
    <location>
        <begin position="41"/>
        <end position="55"/>
    </location>
</feature>
<feature type="domain" description="J" evidence="2">
    <location>
        <begin position="372"/>
        <end position="432"/>
    </location>
</feature>
<evidence type="ECO:0000313" key="3">
    <source>
        <dbReference type="EMBL" id="CEM23741.1"/>
    </source>
</evidence>
<dbReference type="InParanoid" id="A0A0G4G5T3"/>
<dbReference type="OrthoDB" id="1717591at2759"/>
<protein>
    <recommendedName>
        <fullName evidence="2">J domain-containing protein</fullName>
    </recommendedName>
</protein>
<proteinExistence type="predicted"/>
<organism evidence="3 4">
    <name type="scientific">Vitrella brassicaformis (strain CCMP3155)</name>
    <dbReference type="NCBI Taxonomy" id="1169540"/>
    <lineage>
        <taxon>Eukaryota</taxon>
        <taxon>Sar</taxon>
        <taxon>Alveolata</taxon>
        <taxon>Colpodellida</taxon>
        <taxon>Vitrellaceae</taxon>
        <taxon>Vitrella</taxon>
    </lineage>
</organism>
<dbReference type="PROSITE" id="PS50076">
    <property type="entry name" value="DNAJ_2"/>
    <property type="match status" value="1"/>
</dbReference>
<dbReference type="VEuPathDB" id="CryptoDB:Vbra_17094"/>
<dbReference type="InterPro" id="IPR036869">
    <property type="entry name" value="J_dom_sf"/>
</dbReference>
<dbReference type="AlphaFoldDB" id="A0A0G4G5T3"/>
<dbReference type="SUPFAM" id="SSF54236">
    <property type="entry name" value="Ubiquitin-like"/>
    <property type="match status" value="1"/>
</dbReference>
<dbReference type="Gene3D" id="1.10.287.110">
    <property type="entry name" value="DnaJ domain"/>
    <property type="match status" value="1"/>
</dbReference>
<gene>
    <name evidence="3" type="ORF">Vbra_17094</name>
</gene>
<dbReference type="EMBL" id="CDMY01000571">
    <property type="protein sequence ID" value="CEM23741.1"/>
    <property type="molecule type" value="Genomic_DNA"/>
</dbReference>
<accession>A0A0G4G5T3</accession>
<reference evidence="3 4" key="1">
    <citation type="submission" date="2014-11" db="EMBL/GenBank/DDBJ databases">
        <authorList>
            <person name="Zhu J."/>
            <person name="Qi W."/>
            <person name="Song R."/>
        </authorList>
    </citation>
    <scope>NUCLEOTIDE SEQUENCE [LARGE SCALE GENOMIC DNA]</scope>
</reference>
<dbReference type="PhylomeDB" id="A0A0G4G5T3"/>